<keyword evidence="2" id="KW-1185">Reference proteome</keyword>
<evidence type="ECO:0000313" key="1">
    <source>
        <dbReference type="EMBL" id="KAL3617540.1"/>
    </source>
</evidence>
<evidence type="ECO:0000313" key="2">
    <source>
        <dbReference type="Proteomes" id="UP001632038"/>
    </source>
</evidence>
<dbReference type="InterPro" id="IPR025322">
    <property type="entry name" value="PADRE_dom"/>
</dbReference>
<reference evidence="2" key="1">
    <citation type="journal article" date="2024" name="IScience">
        <title>Strigolactones Initiate the Formation of Haustorium-like Structures in Castilleja.</title>
        <authorList>
            <person name="Buerger M."/>
            <person name="Peterson D."/>
            <person name="Chory J."/>
        </authorList>
    </citation>
    <scope>NUCLEOTIDE SEQUENCE [LARGE SCALE GENOMIC DNA]</scope>
</reference>
<dbReference type="Pfam" id="PF14009">
    <property type="entry name" value="PADRE"/>
    <property type="match status" value="1"/>
</dbReference>
<dbReference type="PANTHER" id="PTHR33052">
    <property type="entry name" value="DUF4228 DOMAIN PROTEIN-RELATED"/>
    <property type="match status" value="1"/>
</dbReference>
<dbReference type="Proteomes" id="UP001632038">
    <property type="component" value="Unassembled WGS sequence"/>
</dbReference>
<dbReference type="EMBL" id="JAVIJP010000081">
    <property type="protein sequence ID" value="KAL3617540.1"/>
    <property type="molecule type" value="Genomic_DNA"/>
</dbReference>
<organism evidence="1 2">
    <name type="scientific">Castilleja foliolosa</name>
    <dbReference type="NCBI Taxonomy" id="1961234"/>
    <lineage>
        <taxon>Eukaryota</taxon>
        <taxon>Viridiplantae</taxon>
        <taxon>Streptophyta</taxon>
        <taxon>Embryophyta</taxon>
        <taxon>Tracheophyta</taxon>
        <taxon>Spermatophyta</taxon>
        <taxon>Magnoliopsida</taxon>
        <taxon>eudicotyledons</taxon>
        <taxon>Gunneridae</taxon>
        <taxon>Pentapetalae</taxon>
        <taxon>asterids</taxon>
        <taxon>lamiids</taxon>
        <taxon>Lamiales</taxon>
        <taxon>Orobanchaceae</taxon>
        <taxon>Pedicularideae</taxon>
        <taxon>Castillejinae</taxon>
        <taxon>Castilleja</taxon>
    </lineage>
</organism>
<accession>A0ABD3BJE4</accession>
<gene>
    <name evidence="1" type="ORF">CASFOL_037861</name>
</gene>
<name>A0ABD3BJE4_9LAMI</name>
<comment type="caution">
    <text evidence="1">The sequence shown here is derived from an EMBL/GenBank/DDBJ whole genome shotgun (WGS) entry which is preliminary data.</text>
</comment>
<protein>
    <submittedName>
        <fullName evidence="1">Uncharacterized protein</fullName>
    </submittedName>
</protein>
<dbReference type="AlphaFoldDB" id="A0ABD3BJE4"/>
<proteinExistence type="predicted"/>
<sequence length="169" mass="18989">MGNVALCVPTNGEMKILSTTDSRLSIYRKAPVKAADIMLQNPDQFLCESNNLKIGHRITCIGADEELEKGMFYYLLPMEMLYSVLTNEEMKSLTQKASKGTRNVSAIKFSKIFPDQLSCFFSNSNNGSGIIKADDEDCDCEEINRSVRWSRPRSWEPALETIIETPPHG</sequence>